<gene>
    <name evidence="1" type="ORF">sS8_2553</name>
</gene>
<organism evidence="1 2">
    <name type="scientific">Methylocaldum marinum</name>
    <dbReference type="NCBI Taxonomy" id="1432792"/>
    <lineage>
        <taxon>Bacteria</taxon>
        <taxon>Pseudomonadati</taxon>
        <taxon>Pseudomonadota</taxon>
        <taxon>Gammaproteobacteria</taxon>
        <taxon>Methylococcales</taxon>
        <taxon>Methylococcaceae</taxon>
        <taxon>Methylocaldum</taxon>
    </lineage>
</organism>
<name>A0A250KSL7_9GAMM</name>
<dbReference type="Proteomes" id="UP000266313">
    <property type="component" value="Chromosome"/>
</dbReference>
<evidence type="ECO:0000313" key="2">
    <source>
        <dbReference type="Proteomes" id="UP000266313"/>
    </source>
</evidence>
<accession>A0A250KSL7</accession>
<evidence type="ECO:0000313" key="1">
    <source>
        <dbReference type="EMBL" id="BBA34504.1"/>
    </source>
</evidence>
<reference evidence="1 2" key="1">
    <citation type="submission" date="2016-12" db="EMBL/GenBank/DDBJ databases">
        <title>Genome sequencing of Methylocaldum marinum.</title>
        <authorList>
            <person name="Takeuchi M."/>
            <person name="Kamagata Y."/>
            <person name="Hiraoka S."/>
            <person name="Oshima K."/>
            <person name="Hattori M."/>
            <person name="Iwasaki W."/>
        </authorList>
    </citation>
    <scope>NUCLEOTIDE SEQUENCE [LARGE SCALE GENOMIC DNA]</scope>
    <source>
        <strain evidence="1 2">S8</strain>
    </source>
</reference>
<dbReference type="AlphaFoldDB" id="A0A250KSL7"/>
<dbReference type="EMBL" id="AP017928">
    <property type="protein sequence ID" value="BBA34504.1"/>
    <property type="molecule type" value="Genomic_DNA"/>
</dbReference>
<sequence>MGNSGQGRNMSTPPKYSHAWWLAQKPRPLAETVHKFQAKKDKLSPAVRRSLERRLPPLEVAEQIDRDMKRLLG</sequence>
<proteinExistence type="predicted"/>
<dbReference type="KEGG" id="mmai:sS8_2553"/>
<protein>
    <submittedName>
        <fullName evidence="1">Uncharacterized protein</fullName>
    </submittedName>
</protein>
<keyword evidence="2" id="KW-1185">Reference proteome</keyword>